<keyword evidence="3" id="KW-1185">Reference proteome</keyword>
<dbReference type="SUPFAM" id="SSF53300">
    <property type="entry name" value="vWA-like"/>
    <property type="match status" value="1"/>
</dbReference>
<accession>A0A1G8ML43</accession>
<name>A0A1G8ML43_9RHOB</name>
<organism evidence="2 3">
    <name type="scientific">Lutimaribacter saemankumensis</name>
    <dbReference type="NCBI Taxonomy" id="490829"/>
    <lineage>
        <taxon>Bacteria</taxon>
        <taxon>Pseudomonadati</taxon>
        <taxon>Pseudomonadota</taxon>
        <taxon>Alphaproteobacteria</taxon>
        <taxon>Rhodobacterales</taxon>
        <taxon>Roseobacteraceae</taxon>
        <taxon>Lutimaribacter</taxon>
    </lineage>
</organism>
<dbReference type="Gene3D" id="3.40.50.410">
    <property type="entry name" value="von Willebrand factor, type A domain"/>
    <property type="match status" value="1"/>
</dbReference>
<evidence type="ECO:0000313" key="2">
    <source>
        <dbReference type="EMBL" id="SDI68555.1"/>
    </source>
</evidence>
<evidence type="ECO:0000256" key="1">
    <source>
        <dbReference type="SAM" id="SignalP"/>
    </source>
</evidence>
<sequence length="237" mass="25333">MVRLAAAALAILLSVQSAAASCRLALLLALDISSSVDADEDQLQRQGLAAALAAPAVRDAVLSVPGQRVALAVFEWSGLVQQDVILEWTWLDSPAAIDAAAAAISDSRRSYAEFATGTGRMLEYAQAMFNRAPPCDRQILDVSGDGVHNDGPSPAEVYARGTLAGVTVNGLAIMVDDPAMDHAETGDLFDHYRRDLIRGPGAFVLRADGFADYRDAMERKLLRELSVQIGRASPRRQ</sequence>
<dbReference type="PROSITE" id="PS51257">
    <property type="entry name" value="PROKAR_LIPOPROTEIN"/>
    <property type="match status" value="1"/>
</dbReference>
<dbReference type="Pfam" id="PF06707">
    <property type="entry name" value="DUF1194"/>
    <property type="match status" value="1"/>
</dbReference>
<dbReference type="AlphaFoldDB" id="A0A1G8ML43"/>
<dbReference type="InterPro" id="IPR010607">
    <property type="entry name" value="DUF1194"/>
</dbReference>
<evidence type="ECO:0008006" key="4">
    <source>
        <dbReference type="Google" id="ProtNLM"/>
    </source>
</evidence>
<feature type="signal peptide" evidence="1">
    <location>
        <begin position="1"/>
        <end position="19"/>
    </location>
</feature>
<evidence type="ECO:0000313" key="3">
    <source>
        <dbReference type="Proteomes" id="UP000199340"/>
    </source>
</evidence>
<protein>
    <recommendedName>
        <fullName evidence="4">VWFA domain-containing protein</fullName>
    </recommendedName>
</protein>
<reference evidence="2 3" key="1">
    <citation type="submission" date="2016-10" db="EMBL/GenBank/DDBJ databases">
        <authorList>
            <person name="de Groot N.N."/>
        </authorList>
    </citation>
    <scope>NUCLEOTIDE SEQUENCE [LARGE SCALE GENOMIC DNA]</scope>
    <source>
        <strain evidence="2 3">DSM 28010</strain>
    </source>
</reference>
<dbReference type="Proteomes" id="UP000199340">
    <property type="component" value="Unassembled WGS sequence"/>
</dbReference>
<dbReference type="EMBL" id="FNEB01000004">
    <property type="protein sequence ID" value="SDI68555.1"/>
    <property type="molecule type" value="Genomic_DNA"/>
</dbReference>
<dbReference type="OrthoDB" id="9792179at2"/>
<gene>
    <name evidence="2" type="ORF">SAMN05421850_104233</name>
</gene>
<proteinExistence type="predicted"/>
<dbReference type="STRING" id="490829.SAMN05421850_104233"/>
<feature type="chain" id="PRO_5011546316" description="VWFA domain-containing protein" evidence="1">
    <location>
        <begin position="20"/>
        <end position="237"/>
    </location>
</feature>
<keyword evidence="1" id="KW-0732">Signal</keyword>
<dbReference type="InterPro" id="IPR036465">
    <property type="entry name" value="vWFA_dom_sf"/>
</dbReference>